<keyword evidence="3" id="KW-1185">Reference proteome</keyword>
<dbReference type="Proteomes" id="UP001058974">
    <property type="component" value="Chromosome 4"/>
</dbReference>
<dbReference type="Pfam" id="PF10354">
    <property type="entry name" value="BMT5-like"/>
    <property type="match status" value="2"/>
</dbReference>
<dbReference type="PANTHER" id="PTHR11538">
    <property type="entry name" value="PHENYLALANYL-TRNA SYNTHETASE"/>
    <property type="match status" value="1"/>
</dbReference>
<organism evidence="2 3">
    <name type="scientific">Pisum sativum</name>
    <name type="common">Garden pea</name>
    <name type="synonym">Lathyrus oleraceus</name>
    <dbReference type="NCBI Taxonomy" id="3888"/>
    <lineage>
        <taxon>Eukaryota</taxon>
        <taxon>Viridiplantae</taxon>
        <taxon>Streptophyta</taxon>
        <taxon>Embryophyta</taxon>
        <taxon>Tracheophyta</taxon>
        <taxon>Spermatophyta</taxon>
        <taxon>Magnoliopsida</taxon>
        <taxon>eudicotyledons</taxon>
        <taxon>Gunneridae</taxon>
        <taxon>Pentapetalae</taxon>
        <taxon>rosids</taxon>
        <taxon>fabids</taxon>
        <taxon>Fabales</taxon>
        <taxon>Fabaceae</taxon>
        <taxon>Papilionoideae</taxon>
        <taxon>50 kb inversion clade</taxon>
        <taxon>NPAAA clade</taxon>
        <taxon>Hologalegina</taxon>
        <taxon>IRL clade</taxon>
        <taxon>Fabeae</taxon>
        <taxon>Lathyrus</taxon>
    </lineage>
</organism>
<gene>
    <name evidence="2" type="ORF">KIW84_044843</name>
</gene>
<dbReference type="Gramene" id="Psat4g145920.1">
    <property type="protein sequence ID" value="Psat4g145920.1.cds"/>
    <property type="gene ID" value="Psat4g145920"/>
</dbReference>
<proteinExistence type="predicted"/>
<dbReference type="GO" id="GO:0070042">
    <property type="term" value="F:rRNA (uridine-N3-)-methyltransferase activity"/>
    <property type="evidence" value="ECO:0007669"/>
    <property type="project" value="InterPro"/>
</dbReference>
<dbReference type="InterPro" id="IPR019446">
    <property type="entry name" value="BMT5-like"/>
</dbReference>
<feature type="domain" description="25S rRNA (uridine-N(3))-methyltransferase BMT5-like" evidence="1">
    <location>
        <begin position="264"/>
        <end position="430"/>
    </location>
</feature>
<dbReference type="OrthoDB" id="273345at2759"/>
<dbReference type="EMBL" id="JAMSHJ010000004">
    <property type="protein sequence ID" value="KAI5421149.1"/>
    <property type="molecule type" value="Genomic_DNA"/>
</dbReference>
<sequence length="517" mass="58845">MEEKWIKHYCNHHKILLVGEGDFSFALSLANAFGSASNIVATSLDSKGSLIIKYSRASTILEELEKFGCYIVHEVDACSFHKHPMLQNKIFDRILYNFPHAGFDLAENNLNQIRLHQEVVRGFLKCAKKMLTKDGEVHITHKNTYPFCKWGIIKLAEKTDLVFVEKIPFKISDYPGYVNKRGSGENCDGTFLVGNSSTFKFSKPKYVKPLSLGLPVLLEDLESRHLKNYSNKIMWAYQNQKSNRIESKKEGRWMKHYSSCHKILLVGEGDFSFALCLARAFCNASNLVATSLDSKVSVMRNSYTASMNMLSLENFGCTILHEVDAHSMYQHPSLLHKLFDRIVFNFPNAAEFDFPEYKPYKIWHHQKLVLGFLQSARKMLSCDGEVHVTLKSTYPFNKWGVVNLAEKAGLVLIEKVPFKMRDYPGYANKRGSGPNWNENLDVGRCSTFKFSKARDVEFFVGLSDVSVEPNSVQLKDASDSEFKLWSKDQNVQDFTSTSSIQLNSAKKSNLISMCTIL</sequence>
<reference evidence="2 3" key="1">
    <citation type="journal article" date="2022" name="Nat. Genet.">
        <title>Improved pea reference genome and pan-genome highlight genomic features and evolutionary characteristics.</title>
        <authorList>
            <person name="Yang T."/>
            <person name="Liu R."/>
            <person name="Luo Y."/>
            <person name="Hu S."/>
            <person name="Wang D."/>
            <person name="Wang C."/>
            <person name="Pandey M.K."/>
            <person name="Ge S."/>
            <person name="Xu Q."/>
            <person name="Li N."/>
            <person name="Li G."/>
            <person name="Huang Y."/>
            <person name="Saxena R.K."/>
            <person name="Ji Y."/>
            <person name="Li M."/>
            <person name="Yan X."/>
            <person name="He Y."/>
            <person name="Liu Y."/>
            <person name="Wang X."/>
            <person name="Xiang C."/>
            <person name="Varshney R.K."/>
            <person name="Ding H."/>
            <person name="Gao S."/>
            <person name="Zong X."/>
        </authorList>
    </citation>
    <scope>NUCLEOTIDE SEQUENCE [LARGE SCALE GENOMIC DNA]</scope>
    <source>
        <strain evidence="2 3">cv. Zhongwan 6</strain>
    </source>
</reference>
<evidence type="ECO:0000259" key="1">
    <source>
        <dbReference type="Pfam" id="PF10354"/>
    </source>
</evidence>
<dbReference type="Gramene" id="Psat04G0484300-T1">
    <property type="protein sequence ID" value="KAI5421149.1"/>
    <property type="gene ID" value="KIW84_044843"/>
</dbReference>
<evidence type="ECO:0000313" key="2">
    <source>
        <dbReference type="EMBL" id="KAI5421149.1"/>
    </source>
</evidence>
<dbReference type="GO" id="GO:0070475">
    <property type="term" value="P:rRNA base methylation"/>
    <property type="evidence" value="ECO:0007669"/>
    <property type="project" value="InterPro"/>
</dbReference>
<protein>
    <recommendedName>
        <fullName evidence="1">25S rRNA (uridine-N(3))-methyltransferase BMT5-like domain-containing protein</fullName>
    </recommendedName>
</protein>
<comment type="caution">
    <text evidence="2">The sequence shown here is derived from an EMBL/GenBank/DDBJ whole genome shotgun (WGS) entry which is preliminary data.</text>
</comment>
<name>A0A9D5AWD6_PEA</name>
<feature type="domain" description="25S rRNA (uridine-N(3))-methyltransferase BMT5-like" evidence="1">
    <location>
        <begin position="16"/>
        <end position="181"/>
    </location>
</feature>
<dbReference type="PANTHER" id="PTHR11538:SF103">
    <property type="entry name" value="DUF2431 DOMAIN PROTEIN"/>
    <property type="match status" value="1"/>
</dbReference>
<accession>A0A9D5AWD6</accession>
<dbReference type="AlphaFoldDB" id="A0A9D5AWD6"/>
<dbReference type="GO" id="GO:0005737">
    <property type="term" value="C:cytoplasm"/>
    <property type="evidence" value="ECO:0007669"/>
    <property type="project" value="TreeGrafter"/>
</dbReference>
<evidence type="ECO:0000313" key="3">
    <source>
        <dbReference type="Proteomes" id="UP001058974"/>
    </source>
</evidence>